<feature type="non-terminal residue" evidence="2">
    <location>
        <position position="164"/>
    </location>
</feature>
<feature type="domain" description="ELMO" evidence="1">
    <location>
        <begin position="1"/>
        <end position="149"/>
    </location>
</feature>
<evidence type="ECO:0000313" key="3">
    <source>
        <dbReference type="Proteomes" id="UP000267251"/>
    </source>
</evidence>
<dbReference type="Pfam" id="PF04727">
    <property type="entry name" value="ELMO_CED12"/>
    <property type="match status" value="1"/>
</dbReference>
<dbReference type="Proteomes" id="UP000267251">
    <property type="component" value="Unassembled WGS sequence"/>
</dbReference>
<reference evidence="3" key="1">
    <citation type="journal article" date="2018" name="Nat. Microbiol.">
        <title>Leveraging single-cell genomics to expand the fungal tree of life.</title>
        <authorList>
            <person name="Ahrendt S.R."/>
            <person name="Quandt C.A."/>
            <person name="Ciobanu D."/>
            <person name="Clum A."/>
            <person name="Salamov A."/>
            <person name="Andreopoulos B."/>
            <person name="Cheng J.F."/>
            <person name="Woyke T."/>
            <person name="Pelin A."/>
            <person name="Henrissat B."/>
            <person name="Reynolds N.K."/>
            <person name="Benny G.L."/>
            <person name="Smith M.E."/>
            <person name="James T.Y."/>
            <person name="Grigoriev I.V."/>
        </authorList>
    </citation>
    <scope>NUCLEOTIDE SEQUENCE [LARGE SCALE GENOMIC DNA]</scope>
</reference>
<accession>A0A4P9Y0Y4</accession>
<name>A0A4P9Y0Y4_9FUNG</name>
<dbReference type="InterPro" id="IPR050868">
    <property type="entry name" value="ELMO_domain-containing"/>
</dbReference>
<evidence type="ECO:0000313" key="2">
    <source>
        <dbReference type="EMBL" id="RKP12407.1"/>
    </source>
</evidence>
<dbReference type="AlphaFoldDB" id="A0A4P9Y0Y4"/>
<proteinExistence type="predicted"/>
<sequence>RLWEVMKPETVLEDRYTRQWQEIGFQGKDPSTDFRGMGLLGLEDLLYYGVRYPDLALRTLEGSKSNPESWYSYAIVGINITSFAVECLHNRSLQYFLFRYGTSMDIYHEFYCYLFASFHHHWITRVPRPTIMQFTPVFEEFKSLMRIDLQERRPIILDEASPVL</sequence>
<dbReference type="OrthoDB" id="67155at2759"/>
<dbReference type="PANTHER" id="PTHR12771">
    <property type="entry name" value="ENGULFMENT AND CELL MOTILITY"/>
    <property type="match status" value="1"/>
</dbReference>
<protein>
    <submittedName>
        <fullName evidence="2">Engulfment/cell motility</fullName>
    </submittedName>
</protein>
<evidence type="ECO:0000259" key="1">
    <source>
        <dbReference type="PROSITE" id="PS51335"/>
    </source>
</evidence>
<organism evidence="2 3">
    <name type="scientific">Piptocephalis cylindrospora</name>
    <dbReference type="NCBI Taxonomy" id="1907219"/>
    <lineage>
        <taxon>Eukaryota</taxon>
        <taxon>Fungi</taxon>
        <taxon>Fungi incertae sedis</taxon>
        <taxon>Zoopagomycota</taxon>
        <taxon>Zoopagomycotina</taxon>
        <taxon>Zoopagomycetes</taxon>
        <taxon>Zoopagales</taxon>
        <taxon>Piptocephalidaceae</taxon>
        <taxon>Piptocephalis</taxon>
    </lineage>
</organism>
<keyword evidence="3" id="KW-1185">Reference proteome</keyword>
<dbReference type="EMBL" id="KZ988343">
    <property type="protein sequence ID" value="RKP12407.1"/>
    <property type="molecule type" value="Genomic_DNA"/>
</dbReference>
<dbReference type="PANTHER" id="PTHR12771:SF51">
    <property type="entry name" value="LD01482P"/>
    <property type="match status" value="1"/>
</dbReference>
<dbReference type="GO" id="GO:0005096">
    <property type="term" value="F:GTPase activator activity"/>
    <property type="evidence" value="ECO:0007669"/>
    <property type="project" value="TreeGrafter"/>
</dbReference>
<dbReference type="PROSITE" id="PS51335">
    <property type="entry name" value="ELMO"/>
    <property type="match status" value="1"/>
</dbReference>
<gene>
    <name evidence="2" type="ORF">BJ684DRAFT_5479</name>
</gene>
<dbReference type="InterPro" id="IPR006816">
    <property type="entry name" value="ELMO_dom"/>
</dbReference>
<feature type="non-terminal residue" evidence="2">
    <location>
        <position position="1"/>
    </location>
</feature>